<feature type="binding site" evidence="17">
    <location>
        <position position="262"/>
    </location>
    <ligand>
        <name>(6S)-NADPHX</name>
        <dbReference type="ChEBI" id="CHEBI:64076"/>
    </ligand>
</feature>
<evidence type="ECO:0000313" key="22">
    <source>
        <dbReference type="EMBL" id="MDA3734114.1"/>
    </source>
</evidence>
<dbReference type="Pfam" id="PF01256">
    <property type="entry name" value="Carb_kinase"/>
    <property type="match status" value="1"/>
</dbReference>
<accession>A0AA42DRI4</accession>
<evidence type="ECO:0000256" key="19">
    <source>
        <dbReference type="PIRNR" id="PIRNR017184"/>
    </source>
</evidence>
<dbReference type="InterPro" id="IPR017953">
    <property type="entry name" value="Carbohydrate_kinase_pred_CS"/>
</dbReference>
<dbReference type="EC" id="5.1.99.6" evidence="19"/>
<evidence type="ECO:0000259" key="20">
    <source>
        <dbReference type="PROSITE" id="PS51383"/>
    </source>
</evidence>
<feature type="binding site" evidence="17">
    <location>
        <position position="450"/>
    </location>
    <ligand>
        <name>(6S)-NADPHX</name>
        <dbReference type="ChEBI" id="CHEBI:64076"/>
    </ligand>
</feature>
<dbReference type="GO" id="GO:0046872">
    <property type="term" value="F:metal ion binding"/>
    <property type="evidence" value="ECO:0007669"/>
    <property type="project" value="UniProtKB-UniRule"/>
</dbReference>
<dbReference type="InterPro" id="IPR036652">
    <property type="entry name" value="YjeF_N_dom_sf"/>
</dbReference>
<comment type="function">
    <text evidence="14 19">Bifunctional enzyme that catalyzes the epimerization of the S- and R-forms of NAD(P)HX and the dehydration of the S-form of NAD(P)HX at the expense of ADP, which is converted to AMP. This allows the repair of both epimers of NAD(P)HX, a damaged form of NAD(P)H that is a result of enzymatic or heat-dependent hydration.</text>
</comment>
<comment type="caution">
    <text evidence="17">Lacks conserved residue(s) required for the propagation of feature annotation.</text>
</comment>
<name>A0AA42DRI4_9FIRM</name>
<dbReference type="InterPro" id="IPR029056">
    <property type="entry name" value="Ribokinase-like"/>
</dbReference>
<keyword evidence="7 17" id="KW-0067">ATP-binding</keyword>
<evidence type="ECO:0000256" key="8">
    <source>
        <dbReference type="ARBA" id="ARBA00022857"/>
    </source>
</evidence>
<evidence type="ECO:0000256" key="12">
    <source>
        <dbReference type="ARBA" id="ARBA00023239"/>
    </source>
</evidence>
<comment type="catalytic activity">
    <reaction evidence="2 18 19">
        <text>(6R)-NADPHX = (6S)-NADPHX</text>
        <dbReference type="Rhea" id="RHEA:32227"/>
        <dbReference type="ChEBI" id="CHEBI:64076"/>
        <dbReference type="ChEBI" id="CHEBI:64077"/>
        <dbReference type="EC" id="5.1.99.6"/>
    </reaction>
</comment>
<proteinExistence type="inferred from homology"/>
<dbReference type="NCBIfam" id="TIGR00197">
    <property type="entry name" value="yjeF_nterm"/>
    <property type="match status" value="1"/>
</dbReference>
<organism evidence="22 23">
    <name type="scientific">Holtiella tumoricola</name>
    <dbReference type="NCBI Taxonomy" id="3018743"/>
    <lineage>
        <taxon>Bacteria</taxon>
        <taxon>Bacillati</taxon>
        <taxon>Bacillota</taxon>
        <taxon>Clostridia</taxon>
        <taxon>Lachnospirales</taxon>
        <taxon>Cellulosilyticaceae</taxon>
        <taxon>Holtiella</taxon>
    </lineage>
</organism>
<dbReference type="EC" id="4.2.1.136" evidence="19"/>
<evidence type="ECO:0000256" key="9">
    <source>
        <dbReference type="ARBA" id="ARBA00022958"/>
    </source>
</evidence>
<dbReference type="PANTHER" id="PTHR12592:SF0">
    <property type="entry name" value="ATP-DEPENDENT (S)-NAD(P)H-HYDRATE DEHYDRATASE"/>
    <property type="match status" value="1"/>
</dbReference>
<sequence length="512" mass="55319">MKLGTKREMNQLDEMAISNYLIPSVLLMEQAASRLYEYISQEHSGKEILILCGPGNNGGDGLALARQLVCLGKENVTIGFVADSEKLSRDGKCYQAICEKLCIPSISLLDEQDKLYTVIESSDVIVDGIFGTGLTRVVEGATKALFVRVNQSKAFKVSIDIPSGIQCDTGVILGEAIKADCTITFQLGKVGQFVYPGLEYCGELRVVDIGIPQALVEGMACSHYVIEEQLASKLLPRRPIRSNKGTYGKVLVIGGQIGMSGAICMTSLGAMRVGAGLVTMAVPKSLTQIVEQKVTEAMTLPLPEQDGHLSSQAADVLKEIIARYSVIAIGPGLGRDISAQRIMEVVLANDRPTLVDADGLYALKPYLEQMKLRKTPLILTPHVGEMSMLCEVSVEEILKDPMKYARNFSKRYGVITVLKLERMFIVDPASETLYITAKGHQAVAKGGAGDVLTGFITGILACNNKPLEAALLGAYLHGDTSLHVVEHKGIYSVLPTDLLDYVGDSFKNLMSL</sequence>
<dbReference type="PROSITE" id="PS01049">
    <property type="entry name" value="YJEF_C_1"/>
    <property type="match status" value="1"/>
</dbReference>
<dbReference type="PROSITE" id="PS51383">
    <property type="entry name" value="YJEF_C_3"/>
    <property type="match status" value="1"/>
</dbReference>
<dbReference type="GO" id="GO:0046496">
    <property type="term" value="P:nicotinamide nucleotide metabolic process"/>
    <property type="evidence" value="ECO:0007669"/>
    <property type="project" value="UniProtKB-UniRule"/>
</dbReference>
<comment type="function">
    <text evidence="18">Catalyzes the epimerization of the S- and R-forms of NAD(P)HX, a damaged form of NAD(P)H that is a result of enzymatic or heat-dependent hydration. This is a prerequisite for the S-specific NAD(P)H-hydrate dehydratase to allow the repair of both epimers of NAD(P)HX.</text>
</comment>
<evidence type="ECO:0000256" key="4">
    <source>
        <dbReference type="ARBA" id="ARBA00009524"/>
    </source>
</evidence>
<reference evidence="22" key="1">
    <citation type="journal article" date="2023" name="Int. J. Syst. Evol. Microbiol.">
        <title>&lt;i&gt;Holtiella tumoricola&lt;/i&gt; gen. nov. sp. nov., isolated from a human clinical sample.</title>
        <authorList>
            <person name="Allen-Vercoe E."/>
            <person name="Daigneault M.C."/>
            <person name="Vancuren S.J."/>
            <person name="Cochrane K."/>
            <person name="O'Neal L.L."/>
            <person name="Sankaranarayanan K."/>
            <person name="Lawson P.A."/>
        </authorList>
    </citation>
    <scope>NUCLEOTIDE SEQUENCE</scope>
    <source>
        <strain evidence="22">CC70A</strain>
    </source>
</reference>
<dbReference type="GO" id="GO:0052855">
    <property type="term" value="F:ADP-dependent NAD(P)H-hydrate dehydratase activity"/>
    <property type="evidence" value="ECO:0007669"/>
    <property type="project" value="UniProtKB-UniRule"/>
</dbReference>
<dbReference type="CDD" id="cd01171">
    <property type="entry name" value="YXKO-related"/>
    <property type="match status" value="1"/>
</dbReference>
<dbReference type="Pfam" id="PF03853">
    <property type="entry name" value="YjeF_N"/>
    <property type="match status" value="1"/>
</dbReference>
<dbReference type="PROSITE" id="PS01050">
    <property type="entry name" value="YJEF_C_2"/>
    <property type="match status" value="1"/>
</dbReference>
<keyword evidence="9 18" id="KW-0630">Potassium</keyword>
<comment type="function">
    <text evidence="17">Catalyzes the dehydration of the S-form of NAD(P)HX at the expense of ADP, which is converted to AMP. Together with NAD(P)HX epimerase, which catalyzes the epimerization of the S- and R-forms, the enzyme allows the repair of both epimers of NAD(P)HX, a damaged form of NAD(P)H that is a result of enzymatic or heat-dependent hydration.</text>
</comment>
<keyword evidence="23" id="KW-1185">Reference proteome</keyword>
<feature type="binding site" evidence="18">
    <location>
        <position position="160"/>
    </location>
    <ligand>
        <name>(6S)-NADPHX</name>
        <dbReference type="ChEBI" id="CHEBI:64076"/>
    </ligand>
</feature>
<evidence type="ECO:0000256" key="6">
    <source>
        <dbReference type="ARBA" id="ARBA00022741"/>
    </source>
</evidence>
<dbReference type="RefSeq" id="WP_271013751.1">
    <property type="nucleotide sequence ID" value="NZ_JAQIFT010000072.1"/>
</dbReference>
<comment type="subunit">
    <text evidence="17">Homotetramer.</text>
</comment>
<dbReference type="InterPro" id="IPR030677">
    <property type="entry name" value="Nnr"/>
</dbReference>
<comment type="catalytic activity">
    <reaction evidence="16 17 19">
        <text>(6S)-NADPHX + ADP = AMP + phosphate + NADPH + H(+)</text>
        <dbReference type="Rhea" id="RHEA:32235"/>
        <dbReference type="ChEBI" id="CHEBI:15378"/>
        <dbReference type="ChEBI" id="CHEBI:43474"/>
        <dbReference type="ChEBI" id="CHEBI:57783"/>
        <dbReference type="ChEBI" id="CHEBI:64076"/>
        <dbReference type="ChEBI" id="CHEBI:456215"/>
        <dbReference type="ChEBI" id="CHEBI:456216"/>
        <dbReference type="EC" id="4.2.1.136"/>
    </reaction>
</comment>
<gene>
    <name evidence="17" type="primary">nnrD</name>
    <name evidence="18" type="synonym">nnrE</name>
    <name evidence="22" type="ORF">PBV87_21805</name>
</gene>
<dbReference type="GO" id="GO:0110051">
    <property type="term" value="P:metabolite repair"/>
    <property type="evidence" value="ECO:0007669"/>
    <property type="project" value="TreeGrafter"/>
</dbReference>
<dbReference type="PROSITE" id="PS51385">
    <property type="entry name" value="YJEF_N"/>
    <property type="match status" value="1"/>
</dbReference>
<dbReference type="Gene3D" id="3.40.50.10260">
    <property type="entry name" value="YjeF N-terminal domain"/>
    <property type="match status" value="1"/>
</dbReference>
<dbReference type="PANTHER" id="PTHR12592">
    <property type="entry name" value="ATP-DEPENDENT (S)-NAD(P)H-HYDRATE DEHYDRATASE FAMILY MEMBER"/>
    <property type="match status" value="1"/>
</dbReference>
<feature type="binding site" evidence="17">
    <location>
        <position position="332"/>
    </location>
    <ligand>
        <name>(6S)-NADPHX</name>
        <dbReference type="ChEBI" id="CHEBI:64076"/>
    </ligand>
</feature>
<dbReference type="Gene3D" id="3.40.1190.20">
    <property type="match status" value="1"/>
</dbReference>
<feature type="domain" description="YjeF C-terminal" evidence="20">
    <location>
        <begin position="227"/>
        <end position="509"/>
    </location>
</feature>
<keyword evidence="12 17" id="KW-0456">Lyase</keyword>
<feature type="domain" description="YjeF N-terminal" evidence="21">
    <location>
        <begin position="9"/>
        <end position="217"/>
    </location>
</feature>
<feature type="binding site" evidence="17">
    <location>
        <position position="382"/>
    </location>
    <ligand>
        <name>(6S)-NADPHX</name>
        <dbReference type="ChEBI" id="CHEBI:64076"/>
    </ligand>
</feature>
<comment type="catalytic activity">
    <reaction evidence="1 18 19">
        <text>(6R)-NADHX = (6S)-NADHX</text>
        <dbReference type="Rhea" id="RHEA:32215"/>
        <dbReference type="ChEBI" id="CHEBI:64074"/>
        <dbReference type="ChEBI" id="CHEBI:64075"/>
        <dbReference type="EC" id="5.1.99.6"/>
    </reaction>
</comment>
<dbReference type="GO" id="GO:0052856">
    <property type="term" value="F:NAD(P)HX epimerase activity"/>
    <property type="evidence" value="ECO:0007669"/>
    <property type="project" value="UniProtKB-UniRule"/>
</dbReference>
<keyword evidence="10 17" id="KW-0520">NAD</keyword>
<comment type="similarity">
    <text evidence="17">Belongs to the NnrD/CARKD family.</text>
</comment>
<keyword evidence="13" id="KW-0511">Multifunctional enzyme</keyword>
<dbReference type="EMBL" id="JAQIFT010000072">
    <property type="protein sequence ID" value="MDA3734114.1"/>
    <property type="molecule type" value="Genomic_DNA"/>
</dbReference>
<comment type="caution">
    <text evidence="22">The sequence shown here is derived from an EMBL/GenBank/DDBJ whole genome shotgun (WGS) entry which is preliminary data.</text>
</comment>
<dbReference type="HAMAP" id="MF_01966">
    <property type="entry name" value="NADHX_epimerase"/>
    <property type="match status" value="1"/>
</dbReference>
<dbReference type="InterPro" id="IPR004443">
    <property type="entry name" value="YjeF_N_dom"/>
</dbReference>
<evidence type="ECO:0000256" key="3">
    <source>
        <dbReference type="ARBA" id="ARBA00006001"/>
    </source>
</evidence>
<evidence type="ECO:0000313" key="23">
    <source>
        <dbReference type="Proteomes" id="UP001169242"/>
    </source>
</evidence>
<comment type="similarity">
    <text evidence="3 19">In the N-terminal section; belongs to the NnrE/AIBP family.</text>
</comment>
<evidence type="ECO:0000256" key="1">
    <source>
        <dbReference type="ARBA" id="ARBA00000013"/>
    </source>
</evidence>
<keyword evidence="8 17" id="KW-0521">NADP</keyword>
<keyword evidence="5 18" id="KW-0479">Metal-binding</keyword>
<evidence type="ECO:0000256" key="11">
    <source>
        <dbReference type="ARBA" id="ARBA00023235"/>
    </source>
</evidence>
<comment type="cofactor">
    <cofactor evidence="17">
        <name>Mg(2+)</name>
        <dbReference type="ChEBI" id="CHEBI:18420"/>
    </cofactor>
</comment>
<feature type="binding site" evidence="18">
    <location>
        <position position="163"/>
    </location>
    <ligand>
        <name>K(+)</name>
        <dbReference type="ChEBI" id="CHEBI:29103"/>
    </ligand>
</feature>
<dbReference type="SUPFAM" id="SSF64153">
    <property type="entry name" value="YjeF N-terminal domain-like"/>
    <property type="match status" value="1"/>
</dbReference>
<evidence type="ECO:0000256" key="18">
    <source>
        <dbReference type="HAMAP-Rule" id="MF_01966"/>
    </source>
</evidence>
<dbReference type="AlphaFoldDB" id="A0AA42DRI4"/>
<evidence type="ECO:0000256" key="17">
    <source>
        <dbReference type="HAMAP-Rule" id="MF_01965"/>
    </source>
</evidence>
<evidence type="ECO:0000256" key="7">
    <source>
        <dbReference type="ARBA" id="ARBA00022840"/>
    </source>
</evidence>
<evidence type="ECO:0000256" key="10">
    <source>
        <dbReference type="ARBA" id="ARBA00023027"/>
    </source>
</evidence>
<dbReference type="Proteomes" id="UP001169242">
    <property type="component" value="Unassembled WGS sequence"/>
</dbReference>
<evidence type="ECO:0000256" key="2">
    <source>
        <dbReference type="ARBA" id="ARBA00000909"/>
    </source>
</evidence>
<dbReference type="SUPFAM" id="SSF53613">
    <property type="entry name" value="Ribokinase-like"/>
    <property type="match status" value="1"/>
</dbReference>
<comment type="similarity">
    <text evidence="18">Belongs to the NnrE/AIBP family.</text>
</comment>
<comment type="cofactor">
    <cofactor evidence="18 19">
        <name>K(+)</name>
        <dbReference type="ChEBI" id="CHEBI:29103"/>
    </cofactor>
    <text evidence="18 19">Binds 1 potassium ion per subunit.</text>
</comment>
<dbReference type="NCBIfam" id="TIGR00196">
    <property type="entry name" value="yjeF_cterm"/>
    <property type="match status" value="1"/>
</dbReference>
<evidence type="ECO:0000256" key="15">
    <source>
        <dbReference type="ARBA" id="ARBA00048238"/>
    </source>
</evidence>
<evidence type="ECO:0000256" key="5">
    <source>
        <dbReference type="ARBA" id="ARBA00022723"/>
    </source>
</evidence>
<evidence type="ECO:0000256" key="14">
    <source>
        <dbReference type="ARBA" id="ARBA00025153"/>
    </source>
</evidence>
<dbReference type="GO" id="GO:0005524">
    <property type="term" value="F:ATP binding"/>
    <property type="evidence" value="ECO:0007669"/>
    <property type="project" value="UniProtKB-UniRule"/>
</dbReference>
<evidence type="ECO:0000256" key="16">
    <source>
        <dbReference type="ARBA" id="ARBA00049209"/>
    </source>
</evidence>
<evidence type="ECO:0000256" key="13">
    <source>
        <dbReference type="ARBA" id="ARBA00023268"/>
    </source>
</evidence>
<keyword evidence="6 17" id="KW-0547">Nucleotide-binding</keyword>
<comment type="catalytic activity">
    <reaction evidence="15 17 19">
        <text>(6S)-NADHX + ADP = AMP + phosphate + NADH + H(+)</text>
        <dbReference type="Rhea" id="RHEA:32223"/>
        <dbReference type="ChEBI" id="CHEBI:15378"/>
        <dbReference type="ChEBI" id="CHEBI:43474"/>
        <dbReference type="ChEBI" id="CHEBI:57945"/>
        <dbReference type="ChEBI" id="CHEBI:64074"/>
        <dbReference type="ChEBI" id="CHEBI:456215"/>
        <dbReference type="ChEBI" id="CHEBI:456216"/>
        <dbReference type="EC" id="4.2.1.136"/>
    </reaction>
</comment>
<protein>
    <recommendedName>
        <fullName evidence="19">Bifunctional NAD(P)H-hydrate repair enzyme</fullName>
    </recommendedName>
    <alternativeName>
        <fullName evidence="19">Nicotinamide nucleotide repair protein</fullName>
    </alternativeName>
    <domain>
        <recommendedName>
            <fullName evidence="19">ADP-dependent (S)-NAD(P)H-hydrate dehydratase</fullName>
            <ecNumber evidence="19">4.2.1.136</ecNumber>
        </recommendedName>
        <alternativeName>
            <fullName evidence="19">ADP-dependent NAD(P)HX dehydratase</fullName>
        </alternativeName>
    </domain>
    <domain>
        <recommendedName>
            <fullName evidence="19">NAD(P)H-hydrate epimerase</fullName>
            <ecNumber evidence="19">5.1.99.6</ecNumber>
        </recommendedName>
    </domain>
</protein>
<comment type="similarity">
    <text evidence="4 19">In the C-terminal section; belongs to the NnrD/CARKD family.</text>
</comment>
<feature type="binding site" evidence="18">
    <location>
        <position position="57"/>
    </location>
    <ligand>
        <name>K(+)</name>
        <dbReference type="ChEBI" id="CHEBI:29103"/>
    </ligand>
</feature>
<feature type="binding site" evidence="18">
    <location>
        <begin position="56"/>
        <end position="60"/>
    </location>
    <ligand>
        <name>(6S)-NADPHX</name>
        <dbReference type="ChEBI" id="CHEBI:64076"/>
    </ligand>
</feature>
<feature type="binding site" evidence="18">
    <location>
        <position position="127"/>
    </location>
    <ligand>
        <name>K(+)</name>
        <dbReference type="ChEBI" id="CHEBI:29103"/>
    </ligand>
</feature>
<dbReference type="InterPro" id="IPR000631">
    <property type="entry name" value="CARKD"/>
</dbReference>
<dbReference type="PIRSF" id="PIRSF017184">
    <property type="entry name" value="Nnr"/>
    <property type="match status" value="1"/>
</dbReference>
<evidence type="ECO:0000259" key="21">
    <source>
        <dbReference type="PROSITE" id="PS51385"/>
    </source>
</evidence>
<feature type="binding site" evidence="17">
    <location>
        <position position="449"/>
    </location>
    <ligand>
        <name>AMP</name>
        <dbReference type="ChEBI" id="CHEBI:456215"/>
    </ligand>
</feature>
<dbReference type="HAMAP" id="MF_01965">
    <property type="entry name" value="NADHX_dehydratase"/>
    <property type="match status" value="1"/>
</dbReference>
<keyword evidence="11 18" id="KW-0413">Isomerase</keyword>
<feature type="binding site" evidence="18">
    <location>
        <begin position="131"/>
        <end position="137"/>
    </location>
    <ligand>
        <name>(6S)-NADPHX</name>
        <dbReference type="ChEBI" id="CHEBI:64076"/>
    </ligand>
</feature>